<dbReference type="CDD" id="cd00082">
    <property type="entry name" value="HisKA"/>
    <property type="match status" value="1"/>
</dbReference>
<keyword evidence="11" id="KW-0902">Two-component regulatory system</keyword>
<keyword evidence="5" id="KW-0808">Transferase</keyword>
<keyword evidence="10 13" id="KW-1133">Transmembrane helix</keyword>
<dbReference type="Gene3D" id="3.30.450.20">
    <property type="entry name" value="PAS domain"/>
    <property type="match status" value="1"/>
</dbReference>
<dbReference type="PANTHER" id="PTHR43065">
    <property type="entry name" value="SENSOR HISTIDINE KINASE"/>
    <property type="match status" value="1"/>
</dbReference>
<evidence type="ECO:0000256" key="1">
    <source>
        <dbReference type="ARBA" id="ARBA00000085"/>
    </source>
</evidence>
<dbReference type="PROSITE" id="PS50112">
    <property type="entry name" value="PAS"/>
    <property type="match status" value="1"/>
</dbReference>
<dbReference type="NCBIfam" id="TIGR00229">
    <property type="entry name" value="sensory_box"/>
    <property type="match status" value="1"/>
</dbReference>
<dbReference type="SUPFAM" id="SSF47384">
    <property type="entry name" value="Homodimeric domain of signal transducing histidine kinase"/>
    <property type="match status" value="1"/>
</dbReference>
<dbReference type="InterPro" id="IPR036097">
    <property type="entry name" value="HisK_dim/P_sf"/>
</dbReference>
<dbReference type="SMART" id="SM00388">
    <property type="entry name" value="HisKA"/>
    <property type="match status" value="1"/>
</dbReference>
<dbReference type="Proteomes" id="UP001595999">
    <property type="component" value="Unassembled WGS sequence"/>
</dbReference>
<dbReference type="SMART" id="SM00387">
    <property type="entry name" value="HATPase_c"/>
    <property type="match status" value="1"/>
</dbReference>
<evidence type="ECO:0000259" key="15">
    <source>
        <dbReference type="PROSITE" id="PS50112"/>
    </source>
</evidence>
<protein>
    <recommendedName>
        <fullName evidence="3">histidine kinase</fullName>
        <ecNumber evidence="3">2.7.13.3</ecNumber>
    </recommendedName>
</protein>
<keyword evidence="9 17" id="KW-0067">ATP-binding</keyword>
<dbReference type="Gene3D" id="1.10.287.130">
    <property type="match status" value="1"/>
</dbReference>
<dbReference type="Pfam" id="PF13426">
    <property type="entry name" value="PAS_9"/>
    <property type="match status" value="1"/>
</dbReference>
<evidence type="ECO:0000256" key="12">
    <source>
        <dbReference type="ARBA" id="ARBA00023136"/>
    </source>
</evidence>
<dbReference type="Gene3D" id="3.30.450.350">
    <property type="entry name" value="CHASE domain"/>
    <property type="match status" value="1"/>
</dbReference>
<feature type="domain" description="PAS" evidence="15">
    <location>
        <begin position="427"/>
        <end position="479"/>
    </location>
</feature>
<dbReference type="SMART" id="SM00091">
    <property type="entry name" value="PAS"/>
    <property type="match status" value="1"/>
</dbReference>
<dbReference type="SUPFAM" id="SSF55785">
    <property type="entry name" value="PYP-like sensor domain (PAS domain)"/>
    <property type="match status" value="1"/>
</dbReference>
<keyword evidence="4" id="KW-0597">Phosphoprotein</keyword>
<dbReference type="PANTHER" id="PTHR43065:SF10">
    <property type="entry name" value="PEROXIDE STRESS-ACTIVATED HISTIDINE KINASE MAK3"/>
    <property type="match status" value="1"/>
</dbReference>
<evidence type="ECO:0000256" key="8">
    <source>
        <dbReference type="ARBA" id="ARBA00022777"/>
    </source>
</evidence>
<dbReference type="GO" id="GO:0005524">
    <property type="term" value="F:ATP binding"/>
    <property type="evidence" value="ECO:0007669"/>
    <property type="project" value="UniProtKB-KW"/>
</dbReference>
<dbReference type="PROSITE" id="PS50839">
    <property type="entry name" value="CHASE"/>
    <property type="match status" value="1"/>
</dbReference>
<feature type="domain" description="CHASE" evidence="16">
    <location>
        <begin position="150"/>
        <end position="319"/>
    </location>
</feature>
<keyword evidence="6 13" id="KW-0812">Transmembrane</keyword>
<sequence length="820" mass="90891">METPTRKPPLGEALLRLGRRVIRRRVSVTSVQAFIDFPFDFQVIACHSLYLWPELRLIAQQKLLVMNRIPASRLGIKAEILRKFRRDGVHLFVLAWVLSALLVAVLWGIGELQRLRDEFESVAQRAHALVARKLDQNESVLASVDALMVASRPFEAAALGTFARELLPHYPQLHSFVFFQSVSMSERQAFLHQMSGKFGETFYIRDFDVAGRREWRPAAVRPQSLVISMLEPDRPEAGPMFGYDILGDDYFRPALLRALESGRRVSSGAFELHEGGGRAYLLLQPLFEQEARTQGRLIGVVGLVVFCDRLLQAPALERLLPGLDLALYQGGEASGGPPLFQRLHTSSERDWWPVLRRLEARLPLASEAQPFVLGVARDLRVTDLAILPLLWQQSLLLAFFVFAGLLHLQRMALRQERLQSDEAIFLQSERASVTLSAIHDGVIILRQDHAIELANPMALELMGMDAGEVVGRVCHEVFHLQAELAAEFAEDPIRECFRTAQPVVLAERMQLTSARGQIRSVEGGVSPLFSRDGSLIGVVCALRDLGPLRLRTVAALEASESKVKEHLEKLSHVARLHTMGEMASGIAHELNQPLTAIANYCQASIQLLEGVEDAPAQVNAALRLAVAQAERAGEIIKRLRALVSKRAIETRLIDLNQVVGNCMFLAEYDLKERGIEVVQLLSGYPVAVFADSIQLEQVVLNLLSNAMDALRDEPVMKRHVIVHTRREGKKAILEVRDTGRGITPSSLEVLFHPFFSTKPNGMGLGLSICQTIVEQYGGLISAENIPASGACFRIELPLSRQGEPARPVMPSPDGCGAGVL</sequence>
<evidence type="ECO:0000256" key="2">
    <source>
        <dbReference type="ARBA" id="ARBA00004370"/>
    </source>
</evidence>
<dbReference type="SUPFAM" id="SSF55874">
    <property type="entry name" value="ATPase domain of HSP90 chaperone/DNA topoisomerase II/histidine kinase"/>
    <property type="match status" value="1"/>
</dbReference>
<dbReference type="CDD" id="cd00130">
    <property type="entry name" value="PAS"/>
    <property type="match status" value="1"/>
</dbReference>
<evidence type="ECO:0000313" key="17">
    <source>
        <dbReference type="EMBL" id="MFC4491677.1"/>
    </source>
</evidence>
<dbReference type="Pfam" id="PF02518">
    <property type="entry name" value="HATPase_c"/>
    <property type="match status" value="1"/>
</dbReference>
<comment type="caution">
    <text evidence="17">The sequence shown here is derived from an EMBL/GenBank/DDBJ whole genome shotgun (WGS) entry which is preliminary data.</text>
</comment>
<evidence type="ECO:0000256" key="7">
    <source>
        <dbReference type="ARBA" id="ARBA00022741"/>
    </source>
</evidence>
<evidence type="ECO:0000256" key="10">
    <source>
        <dbReference type="ARBA" id="ARBA00022989"/>
    </source>
</evidence>
<accession>A0ABV8ZVF2</accession>
<evidence type="ECO:0000256" key="3">
    <source>
        <dbReference type="ARBA" id="ARBA00012438"/>
    </source>
</evidence>
<gene>
    <name evidence="17" type="ORF">ACFO0R_18870</name>
</gene>
<dbReference type="InterPro" id="IPR003594">
    <property type="entry name" value="HATPase_dom"/>
</dbReference>
<reference evidence="18" key="1">
    <citation type="journal article" date="2019" name="Int. J. Syst. Evol. Microbiol.">
        <title>The Global Catalogue of Microorganisms (GCM) 10K type strain sequencing project: providing services to taxonomists for standard genome sequencing and annotation.</title>
        <authorList>
            <consortium name="The Broad Institute Genomics Platform"/>
            <consortium name="The Broad Institute Genome Sequencing Center for Infectious Disease"/>
            <person name="Wu L."/>
            <person name="Ma J."/>
        </authorList>
    </citation>
    <scope>NUCLEOTIDE SEQUENCE [LARGE SCALE GENOMIC DNA]</scope>
    <source>
        <strain evidence="18">CGMCC 4.7608</strain>
    </source>
</reference>
<dbReference type="Pfam" id="PF03924">
    <property type="entry name" value="CHASE"/>
    <property type="match status" value="1"/>
</dbReference>
<feature type="domain" description="Histidine kinase" evidence="14">
    <location>
        <begin position="585"/>
        <end position="800"/>
    </location>
</feature>
<dbReference type="InterPro" id="IPR006189">
    <property type="entry name" value="CHASE_dom"/>
</dbReference>
<dbReference type="InterPro" id="IPR036890">
    <property type="entry name" value="HATPase_C_sf"/>
</dbReference>
<dbReference type="InterPro" id="IPR035965">
    <property type="entry name" value="PAS-like_dom_sf"/>
</dbReference>
<evidence type="ECO:0000256" key="4">
    <source>
        <dbReference type="ARBA" id="ARBA00022553"/>
    </source>
</evidence>
<dbReference type="InterPro" id="IPR005467">
    <property type="entry name" value="His_kinase_dom"/>
</dbReference>
<evidence type="ECO:0000256" key="13">
    <source>
        <dbReference type="SAM" id="Phobius"/>
    </source>
</evidence>
<keyword evidence="18" id="KW-1185">Reference proteome</keyword>
<dbReference type="InterPro" id="IPR004358">
    <property type="entry name" value="Sig_transdc_His_kin-like_C"/>
</dbReference>
<evidence type="ECO:0000256" key="9">
    <source>
        <dbReference type="ARBA" id="ARBA00022840"/>
    </source>
</evidence>
<comment type="catalytic activity">
    <reaction evidence="1">
        <text>ATP + protein L-histidine = ADP + protein N-phospho-L-histidine.</text>
        <dbReference type="EC" id="2.7.13.3"/>
    </reaction>
</comment>
<comment type="subcellular location">
    <subcellularLocation>
        <location evidence="2">Membrane</location>
    </subcellularLocation>
</comment>
<keyword evidence="8" id="KW-0418">Kinase</keyword>
<proteinExistence type="predicted"/>
<dbReference type="EMBL" id="JBHSEK010000016">
    <property type="protein sequence ID" value="MFC4491677.1"/>
    <property type="molecule type" value="Genomic_DNA"/>
</dbReference>
<dbReference type="SMART" id="SM01079">
    <property type="entry name" value="CHASE"/>
    <property type="match status" value="1"/>
</dbReference>
<dbReference type="PRINTS" id="PR00344">
    <property type="entry name" value="BCTRLSENSOR"/>
</dbReference>
<dbReference type="EC" id="2.7.13.3" evidence="3"/>
<dbReference type="PROSITE" id="PS50109">
    <property type="entry name" value="HIS_KIN"/>
    <property type="match status" value="1"/>
</dbReference>
<dbReference type="Pfam" id="PF00512">
    <property type="entry name" value="HisKA"/>
    <property type="match status" value="1"/>
</dbReference>
<evidence type="ECO:0000259" key="16">
    <source>
        <dbReference type="PROSITE" id="PS50839"/>
    </source>
</evidence>
<dbReference type="InterPro" id="IPR003661">
    <property type="entry name" value="HisK_dim/P_dom"/>
</dbReference>
<keyword evidence="7" id="KW-0547">Nucleotide-binding</keyword>
<name>A0ABV8ZVF2_9NEIS</name>
<evidence type="ECO:0000259" key="14">
    <source>
        <dbReference type="PROSITE" id="PS50109"/>
    </source>
</evidence>
<keyword evidence="12 13" id="KW-0472">Membrane</keyword>
<dbReference type="InterPro" id="IPR000014">
    <property type="entry name" value="PAS"/>
</dbReference>
<dbReference type="Gene3D" id="3.30.565.10">
    <property type="entry name" value="Histidine kinase-like ATPase, C-terminal domain"/>
    <property type="match status" value="1"/>
</dbReference>
<feature type="transmembrane region" description="Helical" evidence="13">
    <location>
        <begin position="89"/>
        <end position="109"/>
    </location>
</feature>
<organism evidence="17 18">
    <name type="scientific">Chromobacterium aquaticum</name>
    <dbReference type="NCBI Taxonomy" id="467180"/>
    <lineage>
        <taxon>Bacteria</taxon>
        <taxon>Pseudomonadati</taxon>
        <taxon>Pseudomonadota</taxon>
        <taxon>Betaproteobacteria</taxon>
        <taxon>Neisseriales</taxon>
        <taxon>Chromobacteriaceae</taxon>
        <taxon>Chromobacterium</taxon>
    </lineage>
</organism>
<evidence type="ECO:0000256" key="5">
    <source>
        <dbReference type="ARBA" id="ARBA00022679"/>
    </source>
</evidence>
<evidence type="ECO:0000256" key="6">
    <source>
        <dbReference type="ARBA" id="ARBA00022692"/>
    </source>
</evidence>
<dbReference type="InterPro" id="IPR042240">
    <property type="entry name" value="CHASE_sf"/>
</dbReference>
<evidence type="ECO:0000256" key="11">
    <source>
        <dbReference type="ARBA" id="ARBA00023012"/>
    </source>
</evidence>
<evidence type="ECO:0000313" key="18">
    <source>
        <dbReference type="Proteomes" id="UP001595999"/>
    </source>
</evidence>